<organism evidence="3 4">
    <name type="scientific">Candidatus Reconcilbacillus cellulovorans</name>
    <dbReference type="NCBI Taxonomy" id="1906605"/>
    <lineage>
        <taxon>Bacteria</taxon>
        <taxon>Bacillati</taxon>
        <taxon>Bacillota</taxon>
        <taxon>Bacilli</taxon>
        <taxon>Bacillales</taxon>
        <taxon>Paenibacillaceae</taxon>
        <taxon>Candidatus Reconcilbacillus</taxon>
    </lineage>
</organism>
<keyword evidence="1" id="KW-0472">Membrane</keyword>
<proteinExistence type="predicted"/>
<feature type="transmembrane region" description="Helical" evidence="1">
    <location>
        <begin position="59"/>
        <end position="85"/>
    </location>
</feature>
<evidence type="ECO:0000256" key="1">
    <source>
        <dbReference type="SAM" id="Phobius"/>
    </source>
</evidence>
<reference evidence="3 4" key="1">
    <citation type="submission" date="2016-12" db="EMBL/GenBank/DDBJ databases">
        <title>Candidatus Reconcilibacillus cellulovorans genome.</title>
        <authorList>
            <person name="Kolinko S."/>
            <person name="Wu Y.-W."/>
            <person name="Tachea F."/>
            <person name="Denzel E."/>
            <person name="Hiras J."/>
            <person name="Baecker N."/>
            <person name="Chan L.J."/>
            <person name="Eichorst S.A."/>
            <person name="Frey D."/>
            <person name="Adams P.D."/>
            <person name="Pray T."/>
            <person name="Tanjore D."/>
            <person name="Petzold C.J."/>
            <person name="Gladden J.M."/>
            <person name="Simmons B.A."/>
            <person name="Singer S.W."/>
        </authorList>
    </citation>
    <scope>NUCLEOTIDE SEQUENCE [LARGE SCALE GENOMIC DNA]</scope>
    <source>
        <strain evidence="3">JTherm</strain>
    </source>
</reference>
<keyword evidence="1" id="KW-1133">Transmembrane helix</keyword>
<accession>A0A2A6DWS5</accession>
<sequence length="98" mass="10784">MEQRKGFAVFLIVCGALILVNALGWSVKGWIGYLFPIALLVAGFALLKRGNTFWGGLAIAFGVVGLLAKFWWLLGWLLAFVLIAAGVRMWKRSHSCSE</sequence>
<dbReference type="Pfam" id="PF22570">
    <property type="entry name" value="LiaF-TM"/>
    <property type="match status" value="1"/>
</dbReference>
<feature type="transmembrane region" description="Helical" evidence="1">
    <location>
        <begin position="30"/>
        <end position="47"/>
    </location>
</feature>
<keyword evidence="1" id="KW-0812">Transmembrane</keyword>
<feature type="transmembrane region" description="Helical" evidence="1">
    <location>
        <begin position="7"/>
        <end position="24"/>
    </location>
</feature>
<comment type="caution">
    <text evidence="3">The sequence shown here is derived from an EMBL/GenBank/DDBJ whole genome shotgun (WGS) entry which is preliminary data.</text>
</comment>
<protein>
    <recommendedName>
        <fullName evidence="2">LiaF transmembrane domain-containing protein</fullName>
    </recommendedName>
</protein>
<evidence type="ECO:0000259" key="2">
    <source>
        <dbReference type="Pfam" id="PF22570"/>
    </source>
</evidence>
<dbReference type="EMBL" id="MOXJ01000059">
    <property type="protein sequence ID" value="PDO09214.1"/>
    <property type="molecule type" value="Genomic_DNA"/>
</dbReference>
<gene>
    <name evidence="3" type="ORF">BLM47_13820</name>
</gene>
<evidence type="ECO:0000313" key="4">
    <source>
        <dbReference type="Proteomes" id="UP000243688"/>
    </source>
</evidence>
<feature type="domain" description="LiaF transmembrane" evidence="2">
    <location>
        <begin position="7"/>
        <end position="93"/>
    </location>
</feature>
<evidence type="ECO:0000313" key="3">
    <source>
        <dbReference type="EMBL" id="PDO09214.1"/>
    </source>
</evidence>
<dbReference type="Proteomes" id="UP000243688">
    <property type="component" value="Unassembled WGS sequence"/>
</dbReference>
<dbReference type="AlphaFoldDB" id="A0A2A6DWS5"/>
<dbReference type="InterPro" id="IPR054331">
    <property type="entry name" value="LiaF_TM"/>
</dbReference>
<name>A0A2A6DWS5_9BACL</name>